<accession>A0A291GZ10</accession>
<evidence type="ECO:0000259" key="1">
    <source>
        <dbReference type="Pfam" id="PF02464"/>
    </source>
</evidence>
<dbReference type="AlphaFoldDB" id="A0A291GZ10"/>
<dbReference type="InterPro" id="IPR008136">
    <property type="entry name" value="CinA_C"/>
</dbReference>
<keyword evidence="3" id="KW-1185">Reference proteome</keyword>
<protein>
    <submittedName>
        <fullName evidence="2">Damage-inducible protein CinA</fullName>
    </submittedName>
</protein>
<evidence type="ECO:0000313" key="2">
    <source>
        <dbReference type="EMBL" id="ATG55346.1"/>
    </source>
</evidence>
<dbReference type="RefSeq" id="WP_096799808.1">
    <property type="nucleotide sequence ID" value="NZ_CP023564.1"/>
</dbReference>
<organism evidence="2 3">
    <name type="scientific">Brachybacterium ginsengisoli</name>
    <dbReference type="NCBI Taxonomy" id="1331682"/>
    <lineage>
        <taxon>Bacteria</taxon>
        <taxon>Bacillati</taxon>
        <taxon>Actinomycetota</taxon>
        <taxon>Actinomycetes</taxon>
        <taxon>Micrococcales</taxon>
        <taxon>Dermabacteraceae</taxon>
        <taxon>Brachybacterium</taxon>
    </lineage>
</organism>
<dbReference type="SUPFAM" id="SSF142433">
    <property type="entry name" value="CinA-like"/>
    <property type="match status" value="1"/>
</dbReference>
<name>A0A291GZ10_9MICO</name>
<gene>
    <name evidence="2" type="ORF">CFK41_11650</name>
</gene>
<dbReference type="InterPro" id="IPR036653">
    <property type="entry name" value="CinA-like_C"/>
</dbReference>
<proteinExistence type="predicted"/>
<dbReference type="EMBL" id="CP023564">
    <property type="protein sequence ID" value="ATG55346.1"/>
    <property type="molecule type" value="Genomic_DNA"/>
</dbReference>
<dbReference type="OrthoDB" id="1253990at2"/>
<sequence length="166" mass="16651">MVEQAADGGPVDPRPIIERAAARGWMLATAESLTAGAVVARLADVPGSSAAIAGGAACYSYEAKTRVLGVDADLLAATGAVTEEVAAAMAEGALALYDADLAVSTTGVAGPGPDARGAAEGTVMLGIARRGRSTWTRELRLSGGRAEIRSRTVDAALLMLAAELAE</sequence>
<dbReference type="KEGG" id="bgg:CFK41_11650"/>
<dbReference type="Proteomes" id="UP000217889">
    <property type="component" value="Chromosome"/>
</dbReference>
<evidence type="ECO:0000313" key="3">
    <source>
        <dbReference type="Proteomes" id="UP000217889"/>
    </source>
</evidence>
<reference evidence="2 3" key="1">
    <citation type="journal article" date="2014" name="Int. J. Syst. Evol. Microbiol.">
        <title>Brachybacterium ginsengisoli sp. nov., isolated from soil of a ginseng field.</title>
        <authorList>
            <person name="Hoang V.A."/>
            <person name="Kim Y.J."/>
            <person name="Nguyen N.L."/>
            <person name="Yang D.C."/>
        </authorList>
    </citation>
    <scope>NUCLEOTIDE SEQUENCE [LARGE SCALE GENOMIC DNA]</scope>
    <source>
        <strain evidence="2 3">DCY80</strain>
    </source>
</reference>
<dbReference type="Pfam" id="PF02464">
    <property type="entry name" value="CinA"/>
    <property type="match status" value="1"/>
</dbReference>
<feature type="domain" description="CinA C-terminal" evidence="1">
    <location>
        <begin position="16"/>
        <end position="163"/>
    </location>
</feature>
<dbReference type="NCBIfam" id="TIGR00199">
    <property type="entry name" value="PncC_domain"/>
    <property type="match status" value="1"/>
</dbReference>
<dbReference type="Gene3D" id="3.90.950.20">
    <property type="entry name" value="CinA-like"/>
    <property type="match status" value="1"/>
</dbReference>